<gene>
    <name evidence="1" type="ORF">E3J95_03410</name>
</gene>
<dbReference type="NCBIfam" id="TIGR01687">
    <property type="entry name" value="moaD_arch"/>
    <property type="match status" value="1"/>
</dbReference>
<dbReference type="Proteomes" id="UP000320781">
    <property type="component" value="Unassembled WGS sequence"/>
</dbReference>
<dbReference type="PANTHER" id="PTHR38031:SF1">
    <property type="entry name" value="SULFUR CARRIER PROTEIN CYSO"/>
    <property type="match status" value="1"/>
</dbReference>
<dbReference type="Gene3D" id="3.10.20.30">
    <property type="match status" value="1"/>
</dbReference>
<dbReference type="SUPFAM" id="SSF54285">
    <property type="entry name" value="MoaD/ThiS"/>
    <property type="match status" value="1"/>
</dbReference>
<evidence type="ECO:0000313" key="2">
    <source>
        <dbReference type="Proteomes" id="UP000320781"/>
    </source>
</evidence>
<evidence type="ECO:0000313" key="1">
    <source>
        <dbReference type="EMBL" id="TES85883.1"/>
    </source>
</evidence>
<proteinExistence type="predicted"/>
<reference evidence="1 2" key="1">
    <citation type="submission" date="2019-03" db="EMBL/GenBank/DDBJ databases">
        <title>Metabolic potential of uncultured bacteria and archaea associated with petroleum seepage in deep-sea sediments.</title>
        <authorList>
            <person name="Dong X."/>
            <person name="Hubert C."/>
        </authorList>
    </citation>
    <scope>NUCLEOTIDE SEQUENCE [LARGE SCALE GENOMIC DNA]</scope>
    <source>
        <strain evidence="1">E44_bin92</strain>
    </source>
</reference>
<dbReference type="InterPro" id="IPR052045">
    <property type="entry name" value="Sulfur_Carrier/Prot_Modifier"/>
</dbReference>
<dbReference type="AlphaFoldDB" id="A0A523QJL6"/>
<sequence>MTKVTIKLYSVPREVVGKSSLVMKVPEGSLVKDVVRRLIHQFKEGFREKYRLVEKDNNIISYFLVFINSTPMSHLKGLETPVEEGDVLDILEPVSGG</sequence>
<organism evidence="1 2">
    <name type="scientific">Aerophobetes bacterium</name>
    <dbReference type="NCBI Taxonomy" id="2030807"/>
    <lineage>
        <taxon>Bacteria</taxon>
        <taxon>Candidatus Aerophobota</taxon>
    </lineage>
</organism>
<dbReference type="PANTHER" id="PTHR38031">
    <property type="entry name" value="SULFUR CARRIER PROTEIN SLR0821-RELATED"/>
    <property type="match status" value="1"/>
</dbReference>
<dbReference type="InterPro" id="IPR012675">
    <property type="entry name" value="Beta-grasp_dom_sf"/>
</dbReference>
<dbReference type="EMBL" id="SOKU01000158">
    <property type="protein sequence ID" value="TES85883.1"/>
    <property type="molecule type" value="Genomic_DNA"/>
</dbReference>
<comment type="caution">
    <text evidence="1">The sequence shown here is derived from an EMBL/GenBank/DDBJ whole genome shotgun (WGS) entry which is preliminary data.</text>
</comment>
<accession>A0A523QJL6</accession>
<protein>
    <submittedName>
        <fullName evidence="1">MoaD family protein</fullName>
    </submittedName>
</protein>
<name>A0A523QJL6_UNCAE</name>
<dbReference type="Pfam" id="PF02597">
    <property type="entry name" value="ThiS"/>
    <property type="match status" value="1"/>
</dbReference>
<dbReference type="InterPro" id="IPR003749">
    <property type="entry name" value="ThiS/MoaD-like"/>
</dbReference>
<dbReference type="InterPro" id="IPR016155">
    <property type="entry name" value="Mopterin_synth/thiamin_S_b"/>
</dbReference>
<dbReference type="InterPro" id="IPR010038">
    <property type="entry name" value="MoaD_arc-typ"/>
</dbReference>